<proteinExistence type="inferred from homology"/>
<reference evidence="3 4" key="1">
    <citation type="journal article" date="2018" name="Environ. Microbiol.">
        <title>Isolation and genomic characterization of Novimethylophilus kurashikiensis gen. nov. sp. nov., a new lanthanide-dependent methylotrophic species of Methylophilaceae.</title>
        <authorList>
            <person name="Lv H."/>
            <person name="Sahin N."/>
            <person name="Tani A."/>
        </authorList>
    </citation>
    <scope>NUCLEOTIDE SEQUENCE [LARGE SCALE GENOMIC DNA]</scope>
    <source>
        <strain evidence="3 4">La2-4</strain>
    </source>
</reference>
<dbReference type="PANTHER" id="PTHR46268:SF6">
    <property type="entry name" value="UNIVERSAL STRESS PROTEIN UP12"/>
    <property type="match status" value="1"/>
</dbReference>
<dbReference type="Pfam" id="PF00582">
    <property type="entry name" value="Usp"/>
    <property type="match status" value="1"/>
</dbReference>
<dbReference type="SUPFAM" id="SSF52402">
    <property type="entry name" value="Adenine nucleotide alpha hydrolases-like"/>
    <property type="match status" value="1"/>
</dbReference>
<protein>
    <recommendedName>
        <fullName evidence="2">UspA domain-containing protein</fullName>
    </recommendedName>
</protein>
<sequence length="143" mass="15115">MNNKLLCATDGSHSSDKAVDYAIALAGKTGAHVTFFTVNRITNSDLAHRYFWDSNMLNAADAQMQDELQAAIAKAKAAGLSNVACATEGGHNIAACIIDFAEKNGYDHIITGTVGRTGVSRMLLGSIAHDVIVKAHCPVTVVR</sequence>
<dbReference type="PANTHER" id="PTHR46268">
    <property type="entry name" value="STRESS RESPONSE PROTEIN NHAX"/>
    <property type="match status" value="1"/>
</dbReference>
<dbReference type="PRINTS" id="PR01438">
    <property type="entry name" value="UNVRSLSTRESS"/>
</dbReference>
<dbReference type="Proteomes" id="UP000245081">
    <property type="component" value="Unassembled WGS sequence"/>
</dbReference>
<dbReference type="InterPro" id="IPR014729">
    <property type="entry name" value="Rossmann-like_a/b/a_fold"/>
</dbReference>
<keyword evidence="4" id="KW-1185">Reference proteome</keyword>
<dbReference type="OrthoDB" id="5295044at2"/>
<organism evidence="3 4">
    <name type="scientific">Novimethylophilus kurashikiensis</name>
    <dbReference type="NCBI Taxonomy" id="1825523"/>
    <lineage>
        <taxon>Bacteria</taxon>
        <taxon>Pseudomonadati</taxon>
        <taxon>Pseudomonadota</taxon>
        <taxon>Betaproteobacteria</taxon>
        <taxon>Nitrosomonadales</taxon>
        <taxon>Methylophilaceae</taxon>
        <taxon>Novimethylophilus</taxon>
    </lineage>
</organism>
<dbReference type="Gene3D" id="3.40.50.620">
    <property type="entry name" value="HUPs"/>
    <property type="match status" value="1"/>
</dbReference>
<accession>A0A2R5F523</accession>
<dbReference type="AlphaFoldDB" id="A0A2R5F523"/>
<evidence type="ECO:0000313" key="3">
    <source>
        <dbReference type="EMBL" id="GBG13457.1"/>
    </source>
</evidence>
<evidence type="ECO:0000259" key="2">
    <source>
        <dbReference type="Pfam" id="PF00582"/>
    </source>
</evidence>
<evidence type="ECO:0000256" key="1">
    <source>
        <dbReference type="ARBA" id="ARBA00008791"/>
    </source>
</evidence>
<comment type="similarity">
    <text evidence="1">Belongs to the universal stress protein A family.</text>
</comment>
<gene>
    <name evidence="3" type="ORF">NMK_1004</name>
</gene>
<feature type="domain" description="UspA" evidence="2">
    <location>
        <begin position="1"/>
        <end position="143"/>
    </location>
</feature>
<dbReference type="InterPro" id="IPR006015">
    <property type="entry name" value="Universal_stress_UspA"/>
</dbReference>
<dbReference type="EMBL" id="BDOQ01000003">
    <property type="protein sequence ID" value="GBG13457.1"/>
    <property type="molecule type" value="Genomic_DNA"/>
</dbReference>
<dbReference type="RefSeq" id="WP_109014657.1">
    <property type="nucleotide sequence ID" value="NZ_BDOQ01000003.1"/>
</dbReference>
<dbReference type="InterPro" id="IPR006016">
    <property type="entry name" value="UspA"/>
</dbReference>
<dbReference type="CDD" id="cd00293">
    <property type="entry name" value="USP-like"/>
    <property type="match status" value="1"/>
</dbReference>
<comment type="caution">
    <text evidence="3">The sequence shown here is derived from an EMBL/GenBank/DDBJ whole genome shotgun (WGS) entry which is preliminary data.</text>
</comment>
<evidence type="ECO:0000313" key="4">
    <source>
        <dbReference type="Proteomes" id="UP000245081"/>
    </source>
</evidence>
<name>A0A2R5F523_9PROT</name>